<evidence type="ECO:0000313" key="5">
    <source>
        <dbReference type="Proteomes" id="UP000051439"/>
    </source>
</evidence>
<dbReference type="InterPro" id="IPR000182">
    <property type="entry name" value="GNAT_dom"/>
</dbReference>
<dbReference type="SUPFAM" id="SSF55729">
    <property type="entry name" value="Acyl-CoA N-acyltransferases (Nat)"/>
    <property type="match status" value="1"/>
</dbReference>
<proteinExistence type="predicted"/>
<dbReference type="InterPro" id="IPR016181">
    <property type="entry name" value="Acyl_CoA_acyltransferase"/>
</dbReference>
<dbReference type="Proteomes" id="UP000051439">
    <property type="component" value="Unassembled WGS sequence"/>
</dbReference>
<dbReference type="EMBL" id="AZEB01000010">
    <property type="protein sequence ID" value="KRL22093.1"/>
    <property type="molecule type" value="Genomic_DNA"/>
</dbReference>
<reference evidence="4 5" key="1">
    <citation type="journal article" date="2015" name="Genome Announc.">
        <title>Expanding the biotechnology potential of lactobacilli through comparative genomics of 213 strains and associated genera.</title>
        <authorList>
            <person name="Sun Z."/>
            <person name="Harris H.M."/>
            <person name="McCann A."/>
            <person name="Guo C."/>
            <person name="Argimon S."/>
            <person name="Zhang W."/>
            <person name="Yang X."/>
            <person name="Jeffery I.B."/>
            <person name="Cooney J.C."/>
            <person name="Kagawa T.F."/>
            <person name="Liu W."/>
            <person name="Song Y."/>
            <person name="Salvetti E."/>
            <person name="Wrobel A."/>
            <person name="Rasinkangas P."/>
            <person name="Parkhill J."/>
            <person name="Rea M.C."/>
            <person name="O'Sullivan O."/>
            <person name="Ritari J."/>
            <person name="Douillard F.P."/>
            <person name="Paul Ross R."/>
            <person name="Yang R."/>
            <person name="Briner A.E."/>
            <person name="Felis G.E."/>
            <person name="de Vos W.M."/>
            <person name="Barrangou R."/>
            <person name="Klaenhammer T.R."/>
            <person name="Caufield P.W."/>
            <person name="Cui Y."/>
            <person name="Zhang H."/>
            <person name="O'Toole P.W."/>
        </authorList>
    </citation>
    <scope>NUCLEOTIDE SEQUENCE [LARGE SCALE GENOMIC DNA]</scope>
    <source>
        <strain evidence="4 5">DSM 19906</strain>
    </source>
</reference>
<dbReference type="PANTHER" id="PTHR43800">
    <property type="entry name" value="PEPTIDYL-LYSINE N-ACETYLTRANSFERASE YJAB"/>
    <property type="match status" value="1"/>
</dbReference>
<keyword evidence="2" id="KW-0012">Acyltransferase</keyword>
<evidence type="ECO:0000313" key="4">
    <source>
        <dbReference type="EMBL" id="KRL22093.1"/>
    </source>
</evidence>
<evidence type="ECO:0000259" key="3">
    <source>
        <dbReference type="PROSITE" id="PS51186"/>
    </source>
</evidence>
<keyword evidence="1 4" id="KW-0808">Transferase</keyword>
<dbReference type="Pfam" id="PF13508">
    <property type="entry name" value="Acetyltransf_7"/>
    <property type="match status" value="1"/>
</dbReference>
<dbReference type="Gene3D" id="3.40.630.30">
    <property type="match status" value="1"/>
</dbReference>
<evidence type="ECO:0000256" key="2">
    <source>
        <dbReference type="ARBA" id="ARBA00023315"/>
    </source>
</evidence>
<name>A0A0R1NP00_9LACO</name>
<organism evidence="4 5">
    <name type="scientific">Lentilactobacillus kisonensis DSM 19906 = JCM 15041</name>
    <dbReference type="NCBI Taxonomy" id="1423766"/>
    <lineage>
        <taxon>Bacteria</taxon>
        <taxon>Bacillati</taxon>
        <taxon>Bacillota</taxon>
        <taxon>Bacilli</taxon>
        <taxon>Lactobacillales</taxon>
        <taxon>Lactobacillaceae</taxon>
        <taxon>Lentilactobacillus</taxon>
    </lineage>
</organism>
<comment type="caution">
    <text evidence="4">The sequence shown here is derived from an EMBL/GenBank/DDBJ whole genome shotgun (WGS) entry which is preliminary data.</text>
</comment>
<dbReference type="GO" id="GO:0016747">
    <property type="term" value="F:acyltransferase activity, transferring groups other than amino-acyl groups"/>
    <property type="evidence" value="ECO:0007669"/>
    <property type="project" value="InterPro"/>
</dbReference>
<protein>
    <submittedName>
        <fullName evidence="4">Acetyltransferase, GNAT family</fullName>
    </submittedName>
</protein>
<evidence type="ECO:0000256" key="1">
    <source>
        <dbReference type="ARBA" id="ARBA00022679"/>
    </source>
</evidence>
<gene>
    <name evidence="4" type="ORF">FC98_GL000394</name>
</gene>
<dbReference type="PATRIC" id="fig|1423766.4.peg.393"/>
<dbReference type="PROSITE" id="PS51186">
    <property type="entry name" value="GNAT"/>
    <property type="match status" value="1"/>
</dbReference>
<accession>A0A0R1NP00</accession>
<sequence length="147" mass="16574">MITHINGLQGRKLDEVAAIWLAGNLDAHWFIAADYWRNYSHEVKTEIGTSELFLSEANNKVNGFLGLVDGYIAVLFVAKKFRGHQIGTQLMTAVKQTRSKLSLSVYQKNQSAYHFYRQQGFTVESQQADPVTNEVAFNMKWSAAGTQ</sequence>
<dbReference type="RefSeq" id="WP_008855639.1">
    <property type="nucleotide sequence ID" value="NZ_AZEB01000010.1"/>
</dbReference>
<dbReference type="CDD" id="cd04301">
    <property type="entry name" value="NAT_SF"/>
    <property type="match status" value="1"/>
</dbReference>
<feature type="domain" description="N-acetyltransferase" evidence="3">
    <location>
        <begin position="8"/>
        <end position="144"/>
    </location>
</feature>
<dbReference type="PANTHER" id="PTHR43800:SF1">
    <property type="entry name" value="PEPTIDYL-LYSINE N-ACETYLTRANSFERASE YJAB"/>
    <property type="match status" value="1"/>
</dbReference>
<dbReference type="AlphaFoldDB" id="A0A0R1NP00"/>
<keyword evidence="5" id="KW-1185">Reference proteome</keyword>